<reference evidence="2" key="1">
    <citation type="submission" date="2016-10" db="EMBL/GenBank/DDBJ databases">
        <authorList>
            <person name="Varghese N."/>
            <person name="Submissions S."/>
        </authorList>
    </citation>
    <scope>NUCLEOTIDE SEQUENCE [LARGE SCALE GENOMIC DNA]</scope>
    <source>
        <strain evidence="2">DSM 17071</strain>
    </source>
</reference>
<dbReference type="EMBL" id="FNDW01000001">
    <property type="protein sequence ID" value="SDH64848.1"/>
    <property type="molecule type" value="Genomic_DNA"/>
</dbReference>
<proteinExistence type="predicted"/>
<evidence type="ECO:0008006" key="3">
    <source>
        <dbReference type="Google" id="ProtNLM"/>
    </source>
</evidence>
<keyword evidence="2" id="KW-1185">Reference proteome</keyword>
<protein>
    <recommendedName>
        <fullName evidence="3">Lipopolysaccharide kinase (Kdo/WaaP) family protein</fullName>
    </recommendedName>
</protein>
<dbReference type="STRING" id="311334.SAMN05421846_101421"/>
<sequence length="277" mass="32970">MKFIIAEGLHMYKDDILSTLKIFKSAGILIGNGSRNVIKVLKLKGKDFNFKLFKQHNIINRHVYKFYRKSKARRSFEYAHMLIQKNYRTPKPIAYIENHDFIGLTSSYYVSEQLENSWTFDLVLGDHSFPDREKIIKEYTSLMFRLHNDGILFLDNSPNNFLIRKEDDSYSIYMVDLNRMNFYNSINLDKRLANFARITNDPQVIKIITEQYSLLYGISEDLCLKKITQYTQRQLVKRKVKKVLKLYKYLNLKKIFSNRGYVLFYIHFAFQISDGLL</sequence>
<evidence type="ECO:0000313" key="1">
    <source>
        <dbReference type="EMBL" id="SDH64848.1"/>
    </source>
</evidence>
<gene>
    <name evidence="1" type="ORF">SAMN05421846_101421</name>
</gene>
<dbReference type="InterPro" id="IPR011009">
    <property type="entry name" value="Kinase-like_dom_sf"/>
</dbReference>
<dbReference type="RefSeq" id="WP_175443581.1">
    <property type="nucleotide sequence ID" value="NZ_FNDW01000001.1"/>
</dbReference>
<dbReference type="SUPFAM" id="SSF56112">
    <property type="entry name" value="Protein kinase-like (PK-like)"/>
    <property type="match status" value="1"/>
</dbReference>
<accession>A0A1G8E4G6</accession>
<organism evidence="1 2">
    <name type="scientific">Chryseobacterium taeanense</name>
    <dbReference type="NCBI Taxonomy" id="311334"/>
    <lineage>
        <taxon>Bacteria</taxon>
        <taxon>Pseudomonadati</taxon>
        <taxon>Bacteroidota</taxon>
        <taxon>Flavobacteriia</taxon>
        <taxon>Flavobacteriales</taxon>
        <taxon>Weeksellaceae</taxon>
        <taxon>Chryseobacterium group</taxon>
        <taxon>Chryseobacterium</taxon>
    </lineage>
</organism>
<dbReference type="AlphaFoldDB" id="A0A1G8E4G6"/>
<dbReference type="Proteomes" id="UP000198869">
    <property type="component" value="Unassembled WGS sequence"/>
</dbReference>
<evidence type="ECO:0000313" key="2">
    <source>
        <dbReference type="Proteomes" id="UP000198869"/>
    </source>
</evidence>
<name>A0A1G8E4G6_9FLAO</name>